<dbReference type="Proteomes" id="UP001165267">
    <property type="component" value="Unassembled WGS sequence"/>
</dbReference>
<dbReference type="EMBL" id="JANKHG010000017">
    <property type="protein sequence ID" value="MCR2746738.1"/>
    <property type="molecule type" value="Genomic_DNA"/>
</dbReference>
<evidence type="ECO:0000256" key="1">
    <source>
        <dbReference type="SAM" id="MobiDB-lite"/>
    </source>
</evidence>
<organism evidence="2 3">
    <name type="scientific">Limnobacter parvus</name>
    <dbReference type="NCBI Taxonomy" id="2939690"/>
    <lineage>
        <taxon>Bacteria</taxon>
        <taxon>Pseudomonadati</taxon>
        <taxon>Pseudomonadota</taxon>
        <taxon>Betaproteobacteria</taxon>
        <taxon>Burkholderiales</taxon>
        <taxon>Burkholderiaceae</taxon>
        <taxon>Limnobacter</taxon>
    </lineage>
</organism>
<reference evidence="2" key="1">
    <citation type="submission" date="2022-07" db="EMBL/GenBank/DDBJ databases">
        <authorList>
            <person name="Xamxidin M."/>
        </authorList>
    </citation>
    <scope>NUCLEOTIDE SEQUENCE</scope>
    <source>
        <strain evidence="2">YS8-69</strain>
    </source>
</reference>
<protein>
    <submittedName>
        <fullName evidence="2">Uncharacterized protein</fullName>
    </submittedName>
</protein>
<comment type="caution">
    <text evidence="2">The sequence shown here is derived from an EMBL/GenBank/DDBJ whole genome shotgun (WGS) entry which is preliminary data.</text>
</comment>
<feature type="compositionally biased region" description="Basic and acidic residues" evidence="1">
    <location>
        <begin position="1"/>
        <end position="22"/>
    </location>
</feature>
<keyword evidence="3" id="KW-1185">Reference proteome</keyword>
<evidence type="ECO:0000313" key="2">
    <source>
        <dbReference type="EMBL" id="MCR2746738.1"/>
    </source>
</evidence>
<sequence length="42" mass="4726">MGHEQKSNKQDKKKALSTPKEKKAAKKVKKDIKDGIHKPQIG</sequence>
<feature type="compositionally biased region" description="Basic and acidic residues" evidence="1">
    <location>
        <begin position="31"/>
        <end position="42"/>
    </location>
</feature>
<dbReference type="RefSeq" id="WP_257511957.1">
    <property type="nucleotide sequence ID" value="NZ_JANKHG010000017.1"/>
</dbReference>
<accession>A0ABT1XHH5</accession>
<proteinExistence type="predicted"/>
<feature type="region of interest" description="Disordered" evidence="1">
    <location>
        <begin position="1"/>
        <end position="42"/>
    </location>
</feature>
<evidence type="ECO:0000313" key="3">
    <source>
        <dbReference type="Proteomes" id="UP001165267"/>
    </source>
</evidence>
<name>A0ABT1XHH5_9BURK</name>
<gene>
    <name evidence="2" type="ORF">NSP04_08755</name>
</gene>